<feature type="region of interest" description="Disordered" evidence="1">
    <location>
        <begin position="62"/>
        <end position="109"/>
    </location>
</feature>
<name>A0A4Y9T0M3_9BURK</name>
<keyword evidence="3" id="KW-1185">Reference proteome</keyword>
<feature type="region of interest" description="Disordered" evidence="1">
    <location>
        <begin position="136"/>
        <end position="161"/>
    </location>
</feature>
<dbReference type="Gene3D" id="1.10.238.160">
    <property type="match status" value="1"/>
</dbReference>
<protein>
    <submittedName>
        <fullName evidence="2">AlpA family phage regulatory protein</fullName>
    </submittedName>
</protein>
<organism evidence="2 3">
    <name type="scientific">Massilia horti</name>
    <dbReference type="NCBI Taxonomy" id="2562153"/>
    <lineage>
        <taxon>Bacteria</taxon>
        <taxon>Pseudomonadati</taxon>
        <taxon>Pseudomonadota</taxon>
        <taxon>Betaproteobacteria</taxon>
        <taxon>Burkholderiales</taxon>
        <taxon>Oxalobacteraceae</taxon>
        <taxon>Telluria group</taxon>
        <taxon>Massilia</taxon>
    </lineage>
</organism>
<dbReference type="InterPro" id="IPR010260">
    <property type="entry name" value="AlpA"/>
</dbReference>
<accession>A0A4Y9T0M3</accession>
<comment type="caution">
    <text evidence="2">The sequence shown here is derived from an EMBL/GenBank/DDBJ whole genome shotgun (WGS) entry which is preliminary data.</text>
</comment>
<dbReference type="Proteomes" id="UP000297258">
    <property type="component" value="Unassembled WGS sequence"/>
</dbReference>
<feature type="compositionally biased region" description="Low complexity" evidence="1">
    <location>
        <begin position="62"/>
        <end position="72"/>
    </location>
</feature>
<evidence type="ECO:0000256" key="1">
    <source>
        <dbReference type="SAM" id="MobiDB-lite"/>
    </source>
</evidence>
<dbReference type="RefSeq" id="WP_135189660.1">
    <property type="nucleotide sequence ID" value="NZ_SPUM01000061.1"/>
</dbReference>
<dbReference type="OrthoDB" id="8779547at2"/>
<dbReference type="EMBL" id="SPUM01000061">
    <property type="protein sequence ID" value="TFW32329.1"/>
    <property type="molecule type" value="Genomic_DNA"/>
</dbReference>
<gene>
    <name evidence="2" type="ORF">E4O92_10195</name>
</gene>
<reference evidence="2 3" key="1">
    <citation type="submission" date="2019-03" db="EMBL/GenBank/DDBJ databases">
        <title>Draft genome of Massilia hortus sp. nov., a novel bacterial species of the Oxalobacteraceae family.</title>
        <authorList>
            <person name="Peta V."/>
            <person name="Raths R."/>
            <person name="Bucking H."/>
        </authorList>
    </citation>
    <scope>NUCLEOTIDE SEQUENCE [LARGE SCALE GENOMIC DNA]</scope>
    <source>
        <strain evidence="2 3">ONC3</strain>
    </source>
</reference>
<proteinExistence type="predicted"/>
<evidence type="ECO:0000313" key="2">
    <source>
        <dbReference type="EMBL" id="TFW32329.1"/>
    </source>
</evidence>
<dbReference type="AlphaFoldDB" id="A0A4Y9T0M3"/>
<feature type="compositionally biased region" description="Basic residues" evidence="1">
    <location>
        <begin position="145"/>
        <end position="155"/>
    </location>
</feature>
<sequence>MIKDGQFPAQVKLSQRSSAWLHSEVIAWKNARTAERDSRERSEVVAERELRSRSARLAGANGRFARASAGRSRPCKGGTFESHARSAQALRSPPPENEKADPDGSAFWFSGGGGGMRTLSLQASYKATFCTIPTKMPTFTDGNLRHRSASRSRQKSHGDQT</sequence>
<evidence type="ECO:0000313" key="3">
    <source>
        <dbReference type="Proteomes" id="UP000297258"/>
    </source>
</evidence>
<dbReference type="Pfam" id="PF05930">
    <property type="entry name" value="Phage_AlpA"/>
    <property type="match status" value="1"/>
</dbReference>